<organism evidence="2 3">
    <name type="scientific">Bombilactobacillus bombi</name>
    <dbReference type="NCBI Taxonomy" id="1303590"/>
    <lineage>
        <taxon>Bacteria</taxon>
        <taxon>Bacillati</taxon>
        <taxon>Bacillota</taxon>
        <taxon>Bacilli</taxon>
        <taxon>Lactobacillales</taxon>
        <taxon>Lactobacillaceae</taxon>
        <taxon>Bombilactobacillus</taxon>
    </lineage>
</organism>
<dbReference type="SMART" id="SM00530">
    <property type="entry name" value="HTH_XRE"/>
    <property type="match status" value="1"/>
</dbReference>
<dbReference type="GO" id="GO:0003677">
    <property type="term" value="F:DNA binding"/>
    <property type="evidence" value="ECO:0007669"/>
    <property type="project" value="InterPro"/>
</dbReference>
<comment type="caution">
    <text evidence="2">The sequence shown here is derived from an EMBL/GenBank/DDBJ whole genome shotgun (WGS) entry which is preliminary data.</text>
</comment>
<feature type="domain" description="HTH cro/C1-type" evidence="1">
    <location>
        <begin position="7"/>
        <end position="60"/>
    </location>
</feature>
<accession>A0A3R6W921</accession>
<proteinExistence type="predicted"/>
<name>A0A3R6W921_9LACO</name>
<gene>
    <name evidence="2" type="ORF">DS831_05920</name>
</gene>
<dbReference type="Gene3D" id="1.10.260.40">
    <property type="entry name" value="lambda repressor-like DNA-binding domains"/>
    <property type="match status" value="1"/>
</dbReference>
<dbReference type="EMBL" id="QOCR01000004">
    <property type="protein sequence ID" value="RHW49698.1"/>
    <property type="molecule type" value="Genomic_DNA"/>
</dbReference>
<sequence>MNVYDNIKKISKLRGYSLQTTAEKAGLSKNVIYTYKKGKNPSLETLNKIAKVLGVTSDQLLGEKKKINNLSDDKIDITDAIHEGKILAYEGKEIPQEEVEMIRRIIEGRKHI</sequence>
<evidence type="ECO:0000259" key="1">
    <source>
        <dbReference type="PROSITE" id="PS50943"/>
    </source>
</evidence>
<dbReference type="CDD" id="cd00093">
    <property type="entry name" value="HTH_XRE"/>
    <property type="match status" value="1"/>
</dbReference>
<dbReference type="Pfam" id="PF01381">
    <property type="entry name" value="HTH_3"/>
    <property type="match status" value="1"/>
</dbReference>
<reference evidence="2 3" key="1">
    <citation type="submission" date="2018-07" db="EMBL/GenBank/DDBJ databases">
        <title>Genome sequences of six Lactobacillus spp. isolated from bumble bee guts.</title>
        <authorList>
            <person name="Motta E.V.S."/>
            <person name="Moran N.A."/>
        </authorList>
    </citation>
    <scope>NUCLEOTIDE SEQUENCE [LARGE SCALE GENOMIC DNA]</scope>
    <source>
        <strain evidence="2 3">BI-1.1</strain>
    </source>
</reference>
<dbReference type="InterPro" id="IPR001387">
    <property type="entry name" value="Cro/C1-type_HTH"/>
</dbReference>
<dbReference type="Proteomes" id="UP000284109">
    <property type="component" value="Unassembled WGS sequence"/>
</dbReference>
<dbReference type="InterPro" id="IPR010982">
    <property type="entry name" value="Lambda_DNA-bd_dom_sf"/>
</dbReference>
<dbReference type="AlphaFoldDB" id="A0A3R6W921"/>
<dbReference type="PROSITE" id="PS50943">
    <property type="entry name" value="HTH_CROC1"/>
    <property type="match status" value="1"/>
</dbReference>
<dbReference type="SUPFAM" id="SSF47413">
    <property type="entry name" value="lambda repressor-like DNA-binding domains"/>
    <property type="match status" value="1"/>
</dbReference>
<dbReference type="OrthoDB" id="9805856at2"/>
<evidence type="ECO:0000313" key="2">
    <source>
        <dbReference type="EMBL" id="RHW49698.1"/>
    </source>
</evidence>
<dbReference type="RefSeq" id="WP_118901336.1">
    <property type="nucleotide sequence ID" value="NZ_QOCR01000004.1"/>
</dbReference>
<evidence type="ECO:0000313" key="3">
    <source>
        <dbReference type="Proteomes" id="UP000284109"/>
    </source>
</evidence>
<protein>
    <submittedName>
        <fullName evidence="2">XRE family transcriptional regulator</fullName>
    </submittedName>
</protein>
<keyword evidence="3" id="KW-1185">Reference proteome</keyword>